<dbReference type="PANTHER" id="PTHR21366">
    <property type="entry name" value="GLYOXALASE FAMILY PROTEIN"/>
    <property type="match status" value="1"/>
</dbReference>
<reference evidence="2 3" key="1">
    <citation type="submission" date="2020-04" db="EMBL/GenBank/DDBJ databases">
        <title>Molecular characterization of pseudomonads from Agaricus bisporus reveal novel blotch 2 pathogens in Western Europe.</title>
        <authorList>
            <person name="Taparia T."/>
            <person name="Krijger M."/>
            <person name="Haynes E."/>
            <person name="Elpinstone J.G."/>
            <person name="Noble R."/>
            <person name="Van Der Wolf J."/>
        </authorList>
    </citation>
    <scope>NUCLEOTIDE SEQUENCE [LARGE SCALE GENOMIC DNA]</scope>
    <source>
        <strain evidence="2 3">P7765</strain>
    </source>
</reference>
<dbReference type="InterPro" id="IPR029068">
    <property type="entry name" value="Glyas_Bleomycin-R_OHBP_Dase"/>
</dbReference>
<dbReference type="PANTHER" id="PTHR21366:SF14">
    <property type="entry name" value="GLYOXALASE DOMAIN-CONTAINING PROTEIN 5"/>
    <property type="match status" value="1"/>
</dbReference>
<accession>A0A7Y7ZDT8</accession>
<dbReference type="InterPro" id="IPR037523">
    <property type="entry name" value="VOC_core"/>
</dbReference>
<dbReference type="PROSITE" id="PS51819">
    <property type="entry name" value="VOC"/>
    <property type="match status" value="1"/>
</dbReference>
<dbReference type="Gene3D" id="3.10.180.10">
    <property type="entry name" value="2,3-Dihydroxybiphenyl 1,2-Dioxygenase, domain 1"/>
    <property type="match status" value="1"/>
</dbReference>
<protein>
    <submittedName>
        <fullName evidence="2">VOC family protein</fullName>
    </submittedName>
</protein>
<comment type="caution">
    <text evidence="2">The sequence shown here is derived from an EMBL/GenBank/DDBJ whole genome shotgun (WGS) entry which is preliminary data.</text>
</comment>
<dbReference type="InterPro" id="IPR050383">
    <property type="entry name" value="GlyoxalaseI/FosfomycinResist"/>
</dbReference>
<organism evidence="2 3">
    <name type="scientific">Pseudomonas putida</name>
    <name type="common">Arthrobacter siderocapsulatus</name>
    <dbReference type="NCBI Taxonomy" id="303"/>
    <lineage>
        <taxon>Bacteria</taxon>
        <taxon>Pseudomonadati</taxon>
        <taxon>Pseudomonadota</taxon>
        <taxon>Gammaproteobacteria</taxon>
        <taxon>Pseudomonadales</taxon>
        <taxon>Pseudomonadaceae</taxon>
        <taxon>Pseudomonas</taxon>
    </lineage>
</organism>
<dbReference type="AlphaFoldDB" id="A0A7Y7ZDT8"/>
<feature type="domain" description="VOC" evidence="1">
    <location>
        <begin position="4"/>
        <end position="124"/>
    </location>
</feature>
<name>A0A7Y7ZDT8_PSEPU</name>
<evidence type="ECO:0000313" key="3">
    <source>
        <dbReference type="Proteomes" id="UP000542695"/>
    </source>
</evidence>
<evidence type="ECO:0000313" key="2">
    <source>
        <dbReference type="EMBL" id="NWC81839.1"/>
    </source>
</evidence>
<dbReference type="EMBL" id="JACARV010000043">
    <property type="protein sequence ID" value="NWC81839.1"/>
    <property type="molecule type" value="Genomic_DNA"/>
</dbReference>
<evidence type="ECO:0000259" key="1">
    <source>
        <dbReference type="PROSITE" id="PS51819"/>
    </source>
</evidence>
<dbReference type="SUPFAM" id="SSF54593">
    <property type="entry name" value="Glyoxalase/Bleomycin resistance protein/Dihydroxybiphenyl dioxygenase"/>
    <property type="match status" value="1"/>
</dbReference>
<dbReference type="CDD" id="cd07253">
    <property type="entry name" value="GLOD5"/>
    <property type="match status" value="1"/>
</dbReference>
<gene>
    <name evidence="2" type="ORF">HX798_16300</name>
</gene>
<dbReference type="Pfam" id="PF00903">
    <property type="entry name" value="Glyoxalase"/>
    <property type="match status" value="1"/>
</dbReference>
<dbReference type="InterPro" id="IPR004360">
    <property type="entry name" value="Glyas_Fos-R_dOase_dom"/>
</dbReference>
<proteinExistence type="predicted"/>
<dbReference type="RefSeq" id="WP_161872638.1">
    <property type="nucleotide sequence ID" value="NZ_JACARV010000043.1"/>
</dbReference>
<dbReference type="Proteomes" id="UP000542695">
    <property type="component" value="Unassembled WGS sequence"/>
</dbReference>
<sequence length="129" mass="14431">MIDHLDHLVLTTVDVDACKDFYIRVLGMRLETFGQGRLAFCYGNQKINVHVRGHEFEPKAHLPVPGALDLCFIASASLEEVIAQLEGQHWPIIEGPIQRTGATGPIRSVYVRDPDLNLIEISEQLWVVG</sequence>